<comment type="cofactor">
    <cofactor evidence="1">
        <name>FAD</name>
        <dbReference type="ChEBI" id="CHEBI:57692"/>
    </cofactor>
</comment>
<dbReference type="Gene3D" id="1.20.140.10">
    <property type="entry name" value="Butyryl-CoA Dehydrogenase, subunit A, domain 3"/>
    <property type="match status" value="1"/>
</dbReference>
<feature type="domain" description="Acyl-CoA dehydrogenase/oxidase N-terminal" evidence="8">
    <location>
        <begin position="7"/>
        <end position="115"/>
    </location>
</feature>
<gene>
    <name evidence="9" type="primary">mmgC</name>
    <name evidence="9" type="ORF">SCFA_1240004</name>
</gene>
<dbReference type="InterPro" id="IPR009075">
    <property type="entry name" value="AcylCo_DH/oxidase_C"/>
</dbReference>
<keyword evidence="3" id="KW-0285">Flavoprotein</keyword>
<evidence type="ECO:0000256" key="5">
    <source>
        <dbReference type="ARBA" id="ARBA00023002"/>
    </source>
</evidence>
<evidence type="ECO:0000256" key="4">
    <source>
        <dbReference type="ARBA" id="ARBA00022827"/>
    </source>
</evidence>
<dbReference type="PANTHER" id="PTHR43884:SF12">
    <property type="entry name" value="ISOVALERYL-COA DEHYDROGENASE, MITOCHONDRIAL-RELATED"/>
    <property type="match status" value="1"/>
</dbReference>
<protein>
    <submittedName>
        <fullName evidence="9">Acyl-CoA dehydrogenase</fullName>
        <ecNumber evidence="9">1.3.99.-</ecNumber>
    </submittedName>
</protein>
<dbReference type="FunFam" id="1.20.140.10:FF:000011">
    <property type="entry name" value="Medium-chain specific acyl-CoA dehydrogenase, mitochondrial"/>
    <property type="match status" value="1"/>
</dbReference>
<accession>A0A485LVA2</accession>
<evidence type="ECO:0000256" key="1">
    <source>
        <dbReference type="ARBA" id="ARBA00001974"/>
    </source>
</evidence>
<dbReference type="InterPro" id="IPR046373">
    <property type="entry name" value="Acyl-CoA_Oxase/DH_mid-dom_sf"/>
</dbReference>
<name>A0A485LVA2_9ZZZZ</name>
<dbReference type="Pfam" id="PF02771">
    <property type="entry name" value="Acyl-CoA_dh_N"/>
    <property type="match status" value="1"/>
</dbReference>
<dbReference type="PANTHER" id="PTHR43884">
    <property type="entry name" value="ACYL-COA DEHYDROGENASE"/>
    <property type="match status" value="1"/>
</dbReference>
<proteinExistence type="inferred from homology"/>
<dbReference type="SUPFAM" id="SSF56645">
    <property type="entry name" value="Acyl-CoA dehydrogenase NM domain-like"/>
    <property type="match status" value="1"/>
</dbReference>
<dbReference type="GO" id="GO:0050660">
    <property type="term" value="F:flavin adenine dinucleotide binding"/>
    <property type="evidence" value="ECO:0007669"/>
    <property type="project" value="InterPro"/>
</dbReference>
<keyword evidence="4" id="KW-0274">FAD</keyword>
<dbReference type="Gene3D" id="2.40.110.10">
    <property type="entry name" value="Butyryl-CoA Dehydrogenase, subunit A, domain 2"/>
    <property type="match status" value="1"/>
</dbReference>
<reference evidence="9" key="1">
    <citation type="submission" date="2019-03" db="EMBL/GenBank/DDBJ databases">
        <authorList>
            <person name="Hao L."/>
        </authorList>
    </citation>
    <scope>NUCLEOTIDE SEQUENCE</scope>
</reference>
<dbReference type="GO" id="GO:0003995">
    <property type="term" value="F:acyl-CoA dehydrogenase activity"/>
    <property type="evidence" value="ECO:0007669"/>
    <property type="project" value="TreeGrafter"/>
</dbReference>
<dbReference type="FunFam" id="2.40.110.10:FF:000001">
    <property type="entry name" value="Acyl-CoA dehydrogenase, mitochondrial"/>
    <property type="match status" value="1"/>
</dbReference>
<evidence type="ECO:0000256" key="3">
    <source>
        <dbReference type="ARBA" id="ARBA00022630"/>
    </source>
</evidence>
<dbReference type="InterPro" id="IPR006091">
    <property type="entry name" value="Acyl-CoA_Oxase/DH_mid-dom"/>
</dbReference>
<evidence type="ECO:0000259" key="8">
    <source>
        <dbReference type="Pfam" id="PF02771"/>
    </source>
</evidence>
<evidence type="ECO:0000256" key="2">
    <source>
        <dbReference type="ARBA" id="ARBA00009347"/>
    </source>
</evidence>
<dbReference type="Gene3D" id="1.10.540.10">
    <property type="entry name" value="Acyl-CoA dehydrogenase/oxidase, N-terminal domain"/>
    <property type="match status" value="1"/>
</dbReference>
<dbReference type="InterPro" id="IPR036250">
    <property type="entry name" value="AcylCo_DH-like_C"/>
</dbReference>
<dbReference type="EMBL" id="CAADRM010000029">
    <property type="protein sequence ID" value="VFU12074.1"/>
    <property type="molecule type" value="Genomic_DNA"/>
</dbReference>
<evidence type="ECO:0000259" key="7">
    <source>
        <dbReference type="Pfam" id="PF02770"/>
    </source>
</evidence>
<evidence type="ECO:0000259" key="6">
    <source>
        <dbReference type="Pfam" id="PF00441"/>
    </source>
</evidence>
<keyword evidence="5 9" id="KW-0560">Oxidoreductase</keyword>
<comment type="similarity">
    <text evidence="2">Belongs to the acyl-CoA dehydrogenase family.</text>
</comment>
<dbReference type="Pfam" id="PF00441">
    <property type="entry name" value="Acyl-CoA_dh_1"/>
    <property type="match status" value="1"/>
</dbReference>
<dbReference type="InterPro" id="IPR037069">
    <property type="entry name" value="AcylCoA_DH/ox_N_sf"/>
</dbReference>
<evidence type="ECO:0000313" key="9">
    <source>
        <dbReference type="EMBL" id="VFU12074.1"/>
    </source>
</evidence>
<dbReference type="InterPro" id="IPR013786">
    <property type="entry name" value="AcylCoA_DH/ox_N"/>
</dbReference>
<feature type="domain" description="Acyl-CoA oxidase/dehydrogenase middle" evidence="7">
    <location>
        <begin position="122"/>
        <end position="217"/>
    </location>
</feature>
<dbReference type="AlphaFoldDB" id="A0A485LVA2"/>
<organism evidence="9">
    <name type="scientific">anaerobic digester metagenome</name>
    <dbReference type="NCBI Taxonomy" id="1263854"/>
    <lineage>
        <taxon>unclassified sequences</taxon>
        <taxon>metagenomes</taxon>
        <taxon>ecological metagenomes</taxon>
    </lineage>
</organism>
<dbReference type="FunFam" id="1.10.540.10:FF:000026">
    <property type="entry name" value="Acyl-CoA dehydrogenase medium chain"/>
    <property type="match status" value="1"/>
</dbReference>
<dbReference type="Pfam" id="PF02770">
    <property type="entry name" value="Acyl-CoA_dh_M"/>
    <property type="match status" value="1"/>
</dbReference>
<feature type="domain" description="Acyl-CoA dehydrogenase/oxidase C-terminal" evidence="6">
    <location>
        <begin position="229"/>
        <end position="377"/>
    </location>
</feature>
<dbReference type="SUPFAM" id="SSF47203">
    <property type="entry name" value="Acyl-CoA dehydrogenase C-terminal domain-like"/>
    <property type="match status" value="1"/>
</dbReference>
<sequence>MIDFSLTPEQKSLLDLARRFGKEHIRPVAIEYDRDGTYPEEILKKAHKAGLMYTNIPKEYGGSGMTYLEHYLVTEALNYECCAISQVIGISHLSMGAILLGGTEDQKKKFIGEMTKSYRSGCFCLTEPHAGSDAGVMNTTAVRKGDGYVINGSKCYITNGQYADLLCLFATVDKSKGTRGICCFAVPSSTPGITVGRIEDKMGHRAMNVAELFFDNVEIGRENLIGEEGQGFKLAMMALDRGRANITAISTGIAQRAFDEAVAYARERVQFGQPIGNFQAVQFMLADMNTLIMASRALYLQVGWMLDNNIRCSKEAASAKYFASDAAMKVTTDAVQILGGTGYMRGAVVEKLMRDAKLTQIFEGTNQINRMVAGRSLMSDSSRLF</sequence>
<dbReference type="EC" id="1.3.99.-" evidence="9"/>
<dbReference type="PIRSF" id="PIRSF016578">
    <property type="entry name" value="HsaA"/>
    <property type="match status" value="1"/>
</dbReference>
<dbReference type="InterPro" id="IPR009100">
    <property type="entry name" value="AcylCoA_DH/oxidase_NM_dom_sf"/>
</dbReference>